<keyword evidence="2" id="KW-0012">Acyltransferase</keyword>
<dbReference type="SUPFAM" id="SSF55729">
    <property type="entry name" value="Acyl-CoA N-acyltransferases (Nat)"/>
    <property type="match status" value="1"/>
</dbReference>
<evidence type="ECO:0000313" key="4">
    <source>
        <dbReference type="EMBL" id="GKX55829.1"/>
    </source>
</evidence>
<dbReference type="PANTHER" id="PTHR43800:SF1">
    <property type="entry name" value="PEPTIDYL-LYSINE N-ACETYLTRANSFERASE YJAB"/>
    <property type="match status" value="1"/>
</dbReference>
<dbReference type="Pfam" id="PF13673">
    <property type="entry name" value="Acetyltransf_10"/>
    <property type="match status" value="1"/>
</dbReference>
<name>A0AAV5N4A4_9GAMM</name>
<evidence type="ECO:0000256" key="2">
    <source>
        <dbReference type="ARBA" id="ARBA00023315"/>
    </source>
</evidence>
<dbReference type="GO" id="GO:0016747">
    <property type="term" value="F:acyltransferase activity, transferring groups other than amino-acyl groups"/>
    <property type="evidence" value="ECO:0007669"/>
    <property type="project" value="InterPro"/>
</dbReference>
<reference evidence="4" key="1">
    <citation type="submission" date="2022-06" db="EMBL/GenBank/DDBJ databases">
        <title>Draft genome sequences of Leminorella grimontii str. JCM5902.</title>
        <authorList>
            <person name="Wakabayashi Y."/>
            <person name="Kojima K."/>
        </authorList>
    </citation>
    <scope>NUCLEOTIDE SEQUENCE</scope>
    <source>
        <strain evidence="4">JCM 5902</strain>
    </source>
</reference>
<dbReference type="Gene3D" id="3.40.630.30">
    <property type="match status" value="1"/>
</dbReference>
<comment type="caution">
    <text evidence="4">The sequence shown here is derived from an EMBL/GenBank/DDBJ whole genome shotgun (WGS) entry which is preliminary data.</text>
</comment>
<dbReference type="PROSITE" id="PS51186">
    <property type="entry name" value="GNAT"/>
    <property type="match status" value="1"/>
</dbReference>
<proteinExistence type="predicted"/>
<dbReference type="RefSeq" id="WP_027273776.1">
    <property type="nucleotide sequence ID" value="NZ_BRLH01000003.1"/>
</dbReference>
<organism evidence="4 5">
    <name type="scientific">Leminorella grimontii</name>
    <dbReference type="NCBI Taxonomy" id="82981"/>
    <lineage>
        <taxon>Bacteria</taxon>
        <taxon>Pseudomonadati</taxon>
        <taxon>Pseudomonadota</taxon>
        <taxon>Gammaproteobacteria</taxon>
        <taxon>Enterobacterales</taxon>
        <taxon>Budviciaceae</taxon>
        <taxon>Leminorella</taxon>
    </lineage>
</organism>
<dbReference type="InterPro" id="IPR000182">
    <property type="entry name" value="GNAT_dom"/>
</dbReference>
<accession>A0AAV5N4A4</accession>
<evidence type="ECO:0000256" key="1">
    <source>
        <dbReference type="ARBA" id="ARBA00022679"/>
    </source>
</evidence>
<dbReference type="AlphaFoldDB" id="A0AAV5N4A4"/>
<dbReference type="EMBL" id="BRLH01000003">
    <property type="protein sequence ID" value="GKX55829.1"/>
    <property type="molecule type" value="Genomic_DNA"/>
</dbReference>
<dbReference type="InterPro" id="IPR016181">
    <property type="entry name" value="Acyl_CoA_acyltransferase"/>
</dbReference>
<keyword evidence="5" id="KW-1185">Reference proteome</keyword>
<dbReference type="Proteomes" id="UP001058124">
    <property type="component" value="Unassembled WGS sequence"/>
</dbReference>
<evidence type="ECO:0000313" key="5">
    <source>
        <dbReference type="Proteomes" id="UP001058124"/>
    </source>
</evidence>
<keyword evidence="1" id="KW-0808">Transferase</keyword>
<protein>
    <submittedName>
        <fullName evidence="4">N-acetyltransferase</fullName>
    </submittedName>
</protein>
<dbReference type="CDD" id="cd04301">
    <property type="entry name" value="NAT_SF"/>
    <property type="match status" value="1"/>
</dbReference>
<sequence length="148" mass="16788">MIRPFQADRLDALMSLWLTTTIEAHPFVDKSYWLESEALVRDVYLPDAETWIAEKDGALLGFISIMKRQFIGALFVTRAAQGYGVGSALIEKAKTLYPILLLEVYKENANAVGFYLKHGFNAVAEQPHPETGQTTYVMRWHATHLSKR</sequence>
<evidence type="ECO:0000259" key="3">
    <source>
        <dbReference type="PROSITE" id="PS51186"/>
    </source>
</evidence>
<dbReference type="PANTHER" id="PTHR43800">
    <property type="entry name" value="PEPTIDYL-LYSINE N-ACETYLTRANSFERASE YJAB"/>
    <property type="match status" value="1"/>
</dbReference>
<feature type="domain" description="N-acetyltransferase" evidence="3">
    <location>
        <begin position="1"/>
        <end position="143"/>
    </location>
</feature>
<dbReference type="NCBIfam" id="NF007853">
    <property type="entry name" value="PRK10562.1"/>
    <property type="match status" value="1"/>
</dbReference>
<gene>
    <name evidence="4" type="ORF">SOASR030_19410</name>
</gene>